<evidence type="ECO:0000256" key="3">
    <source>
        <dbReference type="ARBA" id="ARBA00022448"/>
    </source>
</evidence>
<feature type="transmembrane region" description="Helical" evidence="11">
    <location>
        <begin position="55"/>
        <end position="75"/>
    </location>
</feature>
<evidence type="ECO:0000259" key="13">
    <source>
        <dbReference type="Pfam" id="PF22776"/>
    </source>
</evidence>
<feature type="transmembrane region" description="Helical" evidence="11">
    <location>
        <begin position="355"/>
        <end position="380"/>
    </location>
</feature>
<reference evidence="14" key="1">
    <citation type="submission" date="2022-04" db="EMBL/GenBank/DDBJ databases">
        <title>Carnegiea gigantea Genome sequencing and assembly v2.</title>
        <authorList>
            <person name="Copetti D."/>
            <person name="Sanderson M.J."/>
            <person name="Burquez A."/>
            <person name="Wojciechowski M.F."/>
        </authorList>
    </citation>
    <scope>NUCLEOTIDE SEQUENCE</scope>
    <source>
        <strain evidence="14">SGP5-SGP5p</strain>
        <tissue evidence="14">Aerial part</tissue>
    </source>
</reference>
<feature type="transmembrane region" description="Helical" evidence="11">
    <location>
        <begin position="224"/>
        <end position="244"/>
    </location>
</feature>
<dbReference type="InterPro" id="IPR053952">
    <property type="entry name" value="K_trans_C"/>
</dbReference>
<dbReference type="PANTHER" id="PTHR30540">
    <property type="entry name" value="OSMOTIC STRESS POTASSIUM TRANSPORTER"/>
    <property type="match status" value="1"/>
</dbReference>
<dbReference type="InterPro" id="IPR003855">
    <property type="entry name" value="K+_transporter"/>
</dbReference>
<dbReference type="AlphaFoldDB" id="A0A9Q1K0C3"/>
<comment type="similarity">
    <text evidence="2">Belongs to the HAK/KUP transporter (TC 2.A.72.3) family.</text>
</comment>
<dbReference type="PANTHER" id="PTHR30540:SF87">
    <property type="entry name" value="POTASSIUM TRANSPORTER"/>
    <property type="match status" value="1"/>
</dbReference>
<feature type="domain" description="K+ potassium transporter integral membrane" evidence="12">
    <location>
        <begin position="358"/>
        <end position="449"/>
    </location>
</feature>
<feature type="region of interest" description="Disordered" evidence="10">
    <location>
        <begin position="1"/>
        <end position="24"/>
    </location>
</feature>
<dbReference type="OrthoDB" id="504708at2759"/>
<feature type="transmembrane region" description="Helical" evidence="11">
    <location>
        <begin position="185"/>
        <end position="204"/>
    </location>
</feature>
<feature type="transmembrane region" description="Helical" evidence="11">
    <location>
        <begin position="387"/>
        <end position="407"/>
    </location>
</feature>
<evidence type="ECO:0008006" key="16">
    <source>
        <dbReference type="Google" id="ProtNLM"/>
    </source>
</evidence>
<feature type="transmembrane region" description="Helical" evidence="11">
    <location>
        <begin position="413"/>
        <end position="434"/>
    </location>
</feature>
<evidence type="ECO:0000256" key="5">
    <source>
        <dbReference type="ARBA" id="ARBA00022692"/>
    </source>
</evidence>
<evidence type="ECO:0000256" key="6">
    <source>
        <dbReference type="ARBA" id="ARBA00022958"/>
    </source>
</evidence>
<dbReference type="InterPro" id="IPR053951">
    <property type="entry name" value="K_trans_N"/>
</dbReference>
<keyword evidence="6" id="KW-0630">Potassium</keyword>
<feature type="compositionally biased region" description="Polar residues" evidence="10">
    <location>
        <begin position="8"/>
        <end position="24"/>
    </location>
</feature>
<comment type="subcellular location">
    <subcellularLocation>
        <location evidence="1">Cell membrane</location>
        <topology evidence="1">Multi-pass membrane protein</topology>
    </subcellularLocation>
</comment>
<accession>A0A9Q1K0C3</accession>
<evidence type="ECO:0000259" key="12">
    <source>
        <dbReference type="Pfam" id="PF02705"/>
    </source>
</evidence>
<dbReference type="GO" id="GO:0015079">
    <property type="term" value="F:potassium ion transmembrane transporter activity"/>
    <property type="evidence" value="ECO:0007669"/>
    <property type="project" value="InterPro"/>
</dbReference>
<evidence type="ECO:0000256" key="11">
    <source>
        <dbReference type="SAM" id="Phobius"/>
    </source>
</evidence>
<evidence type="ECO:0000256" key="10">
    <source>
        <dbReference type="SAM" id="MobiDB-lite"/>
    </source>
</evidence>
<organism evidence="14 15">
    <name type="scientific">Carnegiea gigantea</name>
    <dbReference type="NCBI Taxonomy" id="171969"/>
    <lineage>
        <taxon>Eukaryota</taxon>
        <taxon>Viridiplantae</taxon>
        <taxon>Streptophyta</taxon>
        <taxon>Embryophyta</taxon>
        <taxon>Tracheophyta</taxon>
        <taxon>Spermatophyta</taxon>
        <taxon>Magnoliopsida</taxon>
        <taxon>eudicotyledons</taxon>
        <taxon>Gunneridae</taxon>
        <taxon>Pentapetalae</taxon>
        <taxon>Caryophyllales</taxon>
        <taxon>Cactineae</taxon>
        <taxon>Cactaceae</taxon>
        <taxon>Cactoideae</taxon>
        <taxon>Echinocereeae</taxon>
        <taxon>Carnegiea</taxon>
    </lineage>
</organism>
<dbReference type="EMBL" id="JAKOGI010000479">
    <property type="protein sequence ID" value="KAJ8434423.1"/>
    <property type="molecule type" value="Genomic_DNA"/>
</dbReference>
<dbReference type="Proteomes" id="UP001153076">
    <property type="component" value="Unassembled WGS sequence"/>
</dbReference>
<proteinExistence type="inferred from homology"/>
<keyword evidence="15" id="KW-1185">Reference proteome</keyword>
<gene>
    <name evidence="14" type="ORF">Cgig2_002625</name>
</gene>
<keyword evidence="7 11" id="KW-1133">Transmembrane helix</keyword>
<sequence>MAIDDTDPNANANDGEMTNGNGIKTTKLRRHDSLDLESANVKGHHGHGSQKDGNWGVILTLAFQSIGVVYGDLGTSPLYVYSSTFPNGVRHPDDILAVLSLVYYTLTLLPLVKYVFIVLRANDNGNGGTFALYSLLCRHAKVGLLPSQQAEDKQVSNYQLELPSNRLGLSEKVKSALENCRGAKYVLLFLAMLATSLVIGDGILTPCISVLSAVGGLKEASASVFTEGRVVWISVAILILLFSVQRFGTDKVGYSFAPIICIWFILNAGIGIYNFIKYDPAVFKALNPWHIVQYFQRNGKEAWVSLGGVVLCITVRAIQISMSMVTYPAVILQYSGQAAYLRQHPDDVTNAFYKAIPGIAVVFAETITSSFMVLVMFLIWKKHIILVLLYVCCIMSVELTYLSSVLYKLPHGGFLPIAFASALMVMMLTWNYVYRKKYYYEMENKVSPDTLREIVHQSNFCRLPGLAIFYSELVHGIPPIFEHYLANVPAVHSVLVFASIKSLPISKVPPEERFLFRRVYPRELYVFRCVVRYGYADVRNEQEPFETMLIGRLKEFMRDEFWMHAERKQIDQQQYEELAERERESIPNISDDNEEEDRIKAKEKELDREIEVVDKAWRAGVVHMMGENEVIASKGAGIGKKVVIDFAYNFLKKNLRQTDQVFDIPRRKLLKVGMTYEL</sequence>
<feature type="transmembrane region" description="Helical" evidence="11">
    <location>
        <begin position="95"/>
        <end position="116"/>
    </location>
</feature>
<keyword evidence="4" id="KW-0633">Potassium transport</keyword>
<keyword evidence="8" id="KW-0406">Ion transport</keyword>
<keyword evidence="3" id="KW-0813">Transport</keyword>
<evidence type="ECO:0000256" key="2">
    <source>
        <dbReference type="ARBA" id="ARBA00008440"/>
    </source>
</evidence>
<evidence type="ECO:0000256" key="1">
    <source>
        <dbReference type="ARBA" id="ARBA00004651"/>
    </source>
</evidence>
<evidence type="ECO:0000256" key="7">
    <source>
        <dbReference type="ARBA" id="ARBA00022989"/>
    </source>
</evidence>
<dbReference type="Pfam" id="PF02705">
    <property type="entry name" value="K_trans"/>
    <property type="match status" value="2"/>
</dbReference>
<keyword evidence="9 11" id="KW-0472">Membrane</keyword>
<evidence type="ECO:0000313" key="14">
    <source>
        <dbReference type="EMBL" id="KAJ8434423.1"/>
    </source>
</evidence>
<feature type="domain" description="K+ potassium transporter integral membrane" evidence="12">
    <location>
        <begin position="61"/>
        <end position="357"/>
    </location>
</feature>
<evidence type="ECO:0000256" key="9">
    <source>
        <dbReference type="ARBA" id="ARBA00023136"/>
    </source>
</evidence>
<protein>
    <recommendedName>
        <fullName evidence="16">Potassium transporter</fullName>
    </recommendedName>
</protein>
<dbReference type="GO" id="GO:0005886">
    <property type="term" value="C:plasma membrane"/>
    <property type="evidence" value="ECO:0007669"/>
    <property type="project" value="UniProtKB-SubCell"/>
</dbReference>
<feature type="transmembrane region" description="Helical" evidence="11">
    <location>
        <begin position="256"/>
        <end position="276"/>
    </location>
</feature>
<evidence type="ECO:0000256" key="4">
    <source>
        <dbReference type="ARBA" id="ARBA00022538"/>
    </source>
</evidence>
<dbReference type="Pfam" id="PF22776">
    <property type="entry name" value="K_trans_C"/>
    <property type="match status" value="1"/>
</dbReference>
<keyword evidence="5 11" id="KW-0812">Transmembrane</keyword>
<feature type="domain" description="K+ potassium transporter C-terminal" evidence="13">
    <location>
        <begin position="464"/>
        <end position="678"/>
    </location>
</feature>
<name>A0A9Q1K0C3_9CARY</name>
<evidence type="ECO:0000256" key="8">
    <source>
        <dbReference type="ARBA" id="ARBA00023065"/>
    </source>
</evidence>
<comment type="caution">
    <text evidence="14">The sequence shown here is derived from an EMBL/GenBank/DDBJ whole genome shotgun (WGS) entry which is preliminary data.</text>
</comment>
<evidence type="ECO:0000313" key="15">
    <source>
        <dbReference type="Proteomes" id="UP001153076"/>
    </source>
</evidence>